<dbReference type="GeneID" id="34607284"/>
<evidence type="ECO:0000256" key="1">
    <source>
        <dbReference type="SAM" id="MobiDB-lite"/>
    </source>
</evidence>
<reference evidence="4" key="1">
    <citation type="journal article" date="2017" name="Genome Biol.">
        <title>Comparative genomics reveals high biological diversity and specific adaptations in the industrially and medically important fungal genus Aspergillus.</title>
        <authorList>
            <person name="de Vries R.P."/>
            <person name="Riley R."/>
            <person name="Wiebenga A."/>
            <person name="Aguilar-Osorio G."/>
            <person name="Amillis S."/>
            <person name="Uchima C.A."/>
            <person name="Anderluh G."/>
            <person name="Asadollahi M."/>
            <person name="Askin M."/>
            <person name="Barry K."/>
            <person name="Battaglia E."/>
            <person name="Bayram O."/>
            <person name="Benocci T."/>
            <person name="Braus-Stromeyer S.A."/>
            <person name="Caldana C."/>
            <person name="Canovas D."/>
            <person name="Cerqueira G.C."/>
            <person name="Chen F."/>
            <person name="Chen W."/>
            <person name="Choi C."/>
            <person name="Clum A."/>
            <person name="Dos Santos R.A."/>
            <person name="Damasio A.R."/>
            <person name="Diallinas G."/>
            <person name="Emri T."/>
            <person name="Fekete E."/>
            <person name="Flipphi M."/>
            <person name="Freyberg S."/>
            <person name="Gallo A."/>
            <person name="Gournas C."/>
            <person name="Habgood R."/>
            <person name="Hainaut M."/>
            <person name="Harispe M.L."/>
            <person name="Henrissat B."/>
            <person name="Hilden K.S."/>
            <person name="Hope R."/>
            <person name="Hossain A."/>
            <person name="Karabika E."/>
            <person name="Karaffa L."/>
            <person name="Karanyi Z."/>
            <person name="Krasevec N."/>
            <person name="Kuo A."/>
            <person name="Kusch H."/>
            <person name="LaButti K."/>
            <person name="Lagendijk E.L."/>
            <person name="Lapidus A."/>
            <person name="Levasseur A."/>
            <person name="Lindquist E."/>
            <person name="Lipzen A."/>
            <person name="Logrieco A.F."/>
            <person name="MacCabe A."/>
            <person name="Maekelae M.R."/>
            <person name="Malavazi I."/>
            <person name="Melin P."/>
            <person name="Meyer V."/>
            <person name="Mielnichuk N."/>
            <person name="Miskei M."/>
            <person name="Molnar A.P."/>
            <person name="Mule G."/>
            <person name="Ngan C.Y."/>
            <person name="Orejas M."/>
            <person name="Orosz E."/>
            <person name="Ouedraogo J.P."/>
            <person name="Overkamp K.M."/>
            <person name="Park H.-S."/>
            <person name="Perrone G."/>
            <person name="Piumi F."/>
            <person name="Punt P.J."/>
            <person name="Ram A.F."/>
            <person name="Ramon A."/>
            <person name="Rauscher S."/>
            <person name="Record E."/>
            <person name="Riano-Pachon D.M."/>
            <person name="Robert V."/>
            <person name="Roehrig J."/>
            <person name="Ruller R."/>
            <person name="Salamov A."/>
            <person name="Salih N.S."/>
            <person name="Samson R.A."/>
            <person name="Sandor E."/>
            <person name="Sanguinetti M."/>
            <person name="Schuetze T."/>
            <person name="Sepcic K."/>
            <person name="Shelest E."/>
            <person name="Sherlock G."/>
            <person name="Sophianopoulou V."/>
            <person name="Squina F.M."/>
            <person name="Sun H."/>
            <person name="Susca A."/>
            <person name="Todd R.B."/>
            <person name="Tsang A."/>
            <person name="Unkles S.E."/>
            <person name="van de Wiele N."/>
            <person name="van Rossen-Uffink D."/>
            <person name="Oliveira J.V."/>
            <person name="Vesth T.C."/>
            <person name="Visser J."/>
            <person name="Yu J.-H."/>
            <person name="Zhou M."/>
            <person name="Andersen M.R."/>
            <person name="Archer D.B."/>
            <person name="Baker S.E."/>
            <person name="Benoit I."/>
            <person name="Brakhage A.A."/>
            <person name="Braus G.H."/>
            <person name="Fischer R."/>
            <person name="Frisvad J.C."/>
            <person name="Goldman G.H."/>
            <person name="Houbraken J."/>
            <person name="Oakley B."/>
            <person name="Pocsi I."/>
            <person name="Scazzocchio C."/>
            <person name="Seiboth B."/>
            <person name="vanKuyk P.A."/>
            <person name="Wortman J."/>
            <person name="Dyer P.S."/>
            <person name="Grigoriev I.V."/>
        </authorList>
    </citation>
    <scope>NUCLEOTIDE SEQUENCE [LARGE SCALE GENOMIC DNA]</scope>
    <source>
        <strain evidence="4">CBS 506.65</strain>
    </source>
</reference>
<accession>A0A1L9S912</accession>
<dbReference type="EMBL" id="KV878351">
    <property type="protein sequence ID" value="OJJ43650.1"/>
    <property type="molecule type" value="Genomic_DNA"/>
</dbReference>
<keyword evidence="4" id="KW-1185">Reference proteome</keyword>
<name>A0A1L9S912_9EURO</name>
<dbReference type="Proteomes" id="UP000184188">
    <property type="component" value="Unassembled WGS sequence"/>
</dbReference>
<feature type="transmembrane region" description="Helical" evidence="2">
    <location>
        <begin position="324"/>
        <end position="343"/>
    </location>
</feature>
<dbReference type="AlphaFoldDB" id="A0A1L9S912"/>
<dbReference type="VEuPathDB" id="FungiDB:ASPZODRAFT_103047"/>
<feature type="region of interest" description="Disordered" evidence="1">
    <location>
        <begin position="284"/>
        <end position="305"/>
    </location>
</feature>
<sequence length="432" mass="48826">MTCSNCTNSSSTSPDLVGWVDENSGRGTLSLVTTCLFTIFLCTWVVIHPRVDANVRRATQHKLVLFVKAVLAPEFIAVEALQEWAQCRRMEEEEANHTASPAMPIQAFYISMLALRYRTVRGGDRVLWPNQYIWLLEQQLVTWAECEASWGLAEEQIRDKSKADNATKLLALAQVLWFVAECIMRPVHRLPLSQLEAMTLGYIPLFAVTYFFWWAKPKDIRTPSVVDLPPMSAEQWAVFDSMAISNKFDNEGLPEQITWKSIWYLTPRVFEKEEQDAAAIAVASSGGKSSPSSPSSSSSSRIPSSLPKQTVLSHWDPLLYRSKLIWPLTCLFGASCGALHLVAWDTVFPTAMEAWLWRVSAFVSIVSMLVFMHFEKVILRWGGPLTILSLVSPALYLLSRLVMMVEVFVALRAEELAIHDTYQVSTYWVHLL</sequence>
<dbReference type="PANTHER" id="PTHR35043">
    <property type="entry name" value="TRANSCRIPTION FACTOR DOMAIN-CONTAINING PROTEIN"/>
    <property type="match status" value="1"/>
</dbReference>
<keyword evidence="2" id="KW-1133">Transmembrane helix</keyword>
<evidence type="ECO:0000313" key="3">
    <source>
        <dbReference type="EMBL" id="OJJ43650.1"/>
    </source>
</evidence>
<keyword evidence="2" id="KW-0812">Transmembrane</keyword>
<evidence type="ECO:0008006" key="5">
    <source>
        <dbReference type="Google" id="ProtNLM"/>
    </source>
</evidence>
<protein>
    <recommendedName>
        <fullName evidence="5">Transmembrane protein</fullName>
    </recommendedName>
</protein>
<feature type="transmembrane region" description="Helical" evidence="2">
    <location>
        <begin position="28"/>
        <end position="47"/>
    </location>
</feature>
<organism evidence="3 4">
    <name type="scientific">Penicilliopsis zonata CBS 506.65</name>
    <dbReference type="NCBI Taxonomy" id="1073090"/>
    <lineage>
        <taxon>Eukaryota</taxon>
        <taxon>Fungi</taxon>
        <taxon>Dikarya</taxon>
        <taxon>Ascomycota</taxon>
        <taxon>Pezizomycotina</taxon>
        <taxon>Eurotiomycetes</taxon>
        <taxon>Eurotiomycetidae</taxon>
        <taxon>Eurotiales</taxon>
        <taxon>Aspergillaceae</taxon>
        <taxon>Penicilliopsis</taxon>
    </lineage>
</organism>
<feature type="transmembrane region" description="Helical" evidence="2">
    <location>
        <begin position="355"/>
        <end position="374"/>
    </location>
</feature>
<proteinExistence type="predicted"/>
<feature type="transmembrane region" description="Helical" evidence="2">
    <location>
        <begin position="199"/>
        <end position="215"/>
    </location>
</feature>
<gene>
    <name evidence="3" type="ORF">ASPZODRAFT_103047</name>
</gene>
<dbReference type="RefSeq" id="XP_022578160.1">
    <property type="nucleotide sequence ID" value="XM_022720819.1"/>
</dbReference>
<feature type="transmembrane region" description="Helical" evidence="2">
    <location>
        <begin position="381"/>
        <end position="399"/>
    </location>
</feature>
<dbReference type="PANTHER" id="PTHR35043:SF7">
    <property type="entry name" value="TRANSCRIPTION FACTOR DOMAIN-CONTAINING PROTEIN"/>
    <property type="match status" value="1"/>
</dbReference>
<evidence type="ECO:0000256" key="2">
    <source>
        <dbReference type="SAM" id="Phobius"/>
    </source>
</evidence>
<dbReference type="OrthoDB" id="3061561at2759"/>
<keyword evidence="2" id="KW-0472">Membrane</keyword>
<evidence type="ECO:0000313" key="4">
    <source>
        <dbReference type="Proteomes" id="UP000184188"/>
    </source>
</evidence>